<dbReference type="EMBL" id="CABVHU010000008">
    <property type="protein sequence ID" value="VVO10593.1"/>
    <property type="molecule type" value="Genomic_DNA"/>
</dbReference>
<evidence type="ECO:0000313" key="1">
    <source>
        <dbReference type="EMBL" id="VVO10593.1"/>
    </source>
</evidence>
<name>A0A5E7CZW9_PSEFL</name>
<sequence length="283" mass="30898">MLLYSTGSLIRQRRGTSASWGVPSGLSISSPLSSTNHYGEVQCPVLQAQQLLSGLSPQQQKLLIEPSVFSNFYLTRSDLTDGWKSPGSTYLCPHTPLGTCFLLPLKQDDIGTVDPEAHIPGSATATTNLAPVTFHKAGQTHTETVTLKLNSATPTNTHKWLLNGLHKASELTITSIIQANAALPELTEEGYTATFDLITATGPVAAPVNLALQRFTLTLDEQYNLTTAEKDFFKKSYGVELSDGSPLWQMADLNDFMQRTGLHAEQVERHLKQHRKRPPVSTA</sequence>
<evidence type="ECO:0000313" key="2">
    <source>
        <dbReference type="Proteomes" id="UP000409037"/>
    </source>
</evidence>
<accession>A0A5E7CZW9</accession>
<organism evidence="1 2">
    <name type="scientific">Pseudomonas fluorescens</name>
    <dbReference type="NCBI Taxonomy" id="294"/>
    <lineage>
        <taxon>Bacteria</taxon>
        <taxon>Pseudomonadati</taxon>
        <taxon>Pseudomonadota</taxon>
        <taxon>Gammaproteobacteria</taxon>
        <taxon>Pseudomonadales</taxon>
        <taxon>Pseudomonadaceae</taxon>
        <taxon>Pseudomonas</taxon>
    </lineage>
</organism>
<dbReference type="Proteomes" id="UP000409037">
    <property type="component" value="Unassembled WGS sequence"/>
</dbReference>
<proteinExistence type="predicted"/>
<protein>
    <submittedName>
        <fullName evidence="1">Uncharacterized protein</fullName>
    </submittedName>
</protein>
<dbReference type="AlphaFoldDB" id="A0A5E7CZW9"/>
<reference evidence="1 2" key="1">
    <citation type="submission" date="2019-09" db="EMBL/GenBank/DDBJ databases">
        <authorList>
            <person name="Chandra G."/>
            <person name="Truman W A."/>
        </authorList>
    </citation>
    <scope>NUCLEOTIDE SEQUENCE [LARGE SCALE GENOMIC DNA]</scope>
    <source>
        <strain evidence="1">PS833</strain>
    </source>
</reference>
<gene>
    <name evidence="1" type="ORF">PS833_03396</name>
</gene>